<evidence type="ECO:0000313" key="20">
    <source>
        <dbReference type="EMBL" id="SMP20062.1"/>
    </source>
</evidence>
<keyword evidence="5" id="KW-0597">Phosphoprotein</keyword>
<dbReference type="CDD" id="cd06225">
    <property type="entry name" value="HAMP"/>
    <property type="match status" value="1"/>
</dbReference>
<feature type="domain" description="Histidine kinase" evidence="18">
    <location>
        <begin position="245"/>
        <end position="460"/>
    </location>
</feature>
<evidence type="ECO:0000259" key="18">
    <source>
        <dbReference type="PROSITE" id="PS50109"/>
    </source>
</evidence>
<dbReference type="PANTHER" id="PTHR45528">
    <property type="entry name" value="SENSOR HISTIDINE KINASE CPXA"/>
    <property type="match status" value="1"/>
</dbReference>
<dbReference type="InterPro" id="IPR036097">
    <property type="entry name" value="HisK_dim/P_sf"/>
</dbReference>
<feature type="transmembrane region" description="Helical" evidence="17">
    <location>
        <begin position="6"/>
        <end position="26"/>
    </location>
</feature>
<protein>
    <recommendedName>
        <fullName evidence="16">Heme sensor protein HssS</fullName>
        <ecNumber evidence="3">2.7.13.3</ecNumber>
    </recommendedName>
</protein>
<dbReference type="InterPro" id="IPR003661">
    <property type="entry name" value="HisK_dim/P_dom"/>
</dbReference>
<keyword evidence="9 20" id="KW-0418">Kinase</keyword>
<dbReference type="Pfam" id="PF00512">
    <property type="entry name" value="HisKA"/>
    <property type="match status" value="1"/>
</dbReference>
<dbReference type="SUPFAM" id="SSF47384">
    <property type="entry name" value="Homodimeric domain of signal transducing histidine kinase"/>
    <property type="match status" value="1"/>
</dbReference>
<keyword evidence="10" id="KW-0067">ATP-binding</keyword>
<dbReference type="CDD" id="cd00075">
    <property type="entry name" value="HATPase"/>
    <property type="match status" value="1"/>
</dbReference>
<dbReference type="GO" id="GO:0005886">
    <property type="term" value="C:plasma membrane"/>
    <property type="evidence" value="ECO:0007669"/>
    <property type="project" value="UniProtKB-SubCell"/>
</dbReference>
<keyword evidence="11 17" id="KW-1133">Transmembrane helix</keyword>
<dbReference type="InterPro" id="IPR003594">
    <property type="entry name" value="HATPase_dom"/>
</dbReference>
<dbReference type="PROSITE" id="PS50885">
    <property type="entry name" value="HAMP"/>
    <property type="match status" value="1"/>
</dbReference>
<evidence type="ECO:0000256" key="14">
    <source>
        <dbReference type="ARBA" id="ARBA00023136"/>
    </source>
</evidence>
<evidence type="ECO:0000256" key="9">
    <source>
        <dbReference type="ARBA" id="ARBA00022777"/>
    </source>
</evidence>
<sequence>MKTLYLRFVATTIFIMLLSGLIAFLLSNLYYQIKLKPYNNEKITRMAKNVTSFYQAHSEVDLHQYLNSVADLGYQIALTDGHKKLMTFGNPFSGTTLAPAAIDRVLRGQTYYGIAQYPKQIFVTGFFDDELSNTIGVPIDIKGKRHALFIRPDIEYLFGEMRVFFAVLVALTIGLSVTFVFAGTHYIVKPIRILTRATKIVARGKYNLSLNVDREDEIGQLARHFTHMAQSLQRLDEMRQEFVSNVSHEIQSPLASIQGFSKTLQSEEIPPAQQKHYLSIIEKESHRLSLLSKQLLTLASLDKEAGALEKTTFDLADQIKQVVFMMEWQWRKKDLAIEMELPETFIQADPKLLHQVWINLLTNSIKFTERGGTITIKIDKSRKKEIAVMVQDTGIGIPEQDLLRIFDRFYKVDKARERNDHGSGLGLAIVYKIIEAHQGSIEVASQENKGTTFTIRLPQM</sequence>
<keyword evidence="21" id="KW-1185">Reference proteome</keyword>
<dbReference type="Gene3D" id="3.30.565.10">
    <property type="entry name" value="Histidine kinase-like ATPase, C-terminal domain"/>
    <property type="match status" value="1"/>
</dbReference>
<dbReference type="Gene3D" id="1.10.287.130">
    <property type="match status" value="1"/>
</dbReference>
<keyword evidence="6" id="KW-0808">Transferase</keyword>
<accession>A0AA46AFJ6</accession>
<organism evidence="20 21">
    <name type="scientific">Laceyella tengchongensis</name>
    <dbReference type="NCBI Taxonomy" id="574699"/>
    <lineage>
        <taxon>Bacteria</taxon>
        <taxon>Bacillati</taxon>
        <taxon>Bacillota</taxon>
        <taxon>Bacilli</taxon>
        <taxon>Bacillales</taxon>
        <taxon>Thermoactinomycetaceae</taxon>
        <taxon>Laceyella</taxon>
    </lineage>
</organism>
<keyword evidence="4" id="KW-1003">Cell membrane</keyword>
<feature type="transmembrane region" description="Helical" evidence="17">
    <location>
        <begin position="163"/>
        <end position="188"/>
    </location>
</feature>
<evidence type="ECO:0000256" key="6">
    <source>
        <dbReference type="ARBA" id="ARBA00022679"/>
    </source>
</evidence>
<dbReference type="PANTHER" id="PTHR45528:SF11">
    <property type="entry name" value="HISTIDINE KINASE"/>
    <property type="match status" value="1"/>
</dbReference>
<proteinExistence type="predicted"/>
<comment type="catalytic activity">
    <reaction evidence="1">
        <text>ATP + protein L-histidine = ADP + protein N-phospho-L-histidine.</text>
        <dbReference type="EC" id="2.7.13.3"/>
    </reaction>
</comment>
<evidence type="ECO:0000256" key="7">
    <source>
        <dbReference type="ARBA" id="ARBA00022692"/>
    </source>
</evidence>
<evidence type="ECO:0000256" key="12">
    <source>
        <dbReference type="ARBA" id="ARBA00023012"/>
    </source>
</evidence>
<dbReference type="FunFam" id="3.30.565.10:FF:000006">
    <property type="entry name" value="Sensor histidine kinase WalK"/>
    <property type="match status" value="1"/>
</dbReference>
<dbReference type="InterPro" id="IPR003660">
    <property type="entry name" value="HAMP_dom"/>
</dbReference>
<dbReference type="CDD" id="cd00082">
    <property type="entry name" value="HisKA"/>
    <property type="match status" value="1"/>
</dbReference>
<comment type="caution">
    <text evidence="20">The sequence shown here is derived from an EMBL/GenBank/DDBJ whole genome shotgun (WGS) entry which is preliminary data.</text>
</comment>
<dbReference type="SUPFAM" id="SSF158472">
    <property type="entry name" value="HAMP domain-like"/>
    <property type="match status" value="1"/>
</dbReference>
<evidence type="ECO:0000256" key="17">
    <source>
        <dbReference type="SAM" id="Phobius"/>
    </source>
</evidence>
<dbReference type="InterPro" id="IPR050398">
    <property type="entry name" value="HssS/ArlS-like"/>
</dbReference>
<comment type="subcellular location">
    <subcellularLocation>
        <location evidence="2">Cell membrane</location>
        <topology evidence="2">Multi-pass membrane protein</topology>
    </subcellularLocation>
</comment>
<keyword evidence="12" id="KW-0902">Two-component regulatory system</keyword>
<evidence type="ECO:0000256" key="8">
    <source>
        <dbReference type="ARBA" id="ARBA00022741"/>
    </source>
</evidence>
<evidence type="ECO:0000256" key="15">
    <source>
        <dbReference type="ARBA" id="ARBA00037219"/>
    </source>
</evidence>
<feature type="domain" description="HAMP" evidence="19">
    <location>
        <begin position="185"/>
        <end position="237"/>
    </location>
</feature>
<dbReference type="PROSITE" id="PS50109">
    <property type="entry name" value="HIS_KIN"/>
    <property type="match status" value="1"/>
</dbReference>
<dbReference type="EC" id="2.7.13.3" evidence="3"/>
<evidence type="ECO:0000256" key="3">
    <source>
        <dbReference type="ARBA" id="ARBA00012438"/>
    </source>
</evidence>
<evidence type="ECO:0000313" key="21">
    <source>
        <dbReference type="Proteomes" id="UP001157946"/>
    </source>
</evidence>
<dbReference type="PRINTS" id="PR00344">
    <property type="entry name" value="BCTRLSENSOR"/>
</dbReference>
<evidence type="ECO:0000256" key="4">
    <source>
        <dbReference type="ARBA" id="ARBA00022475"/>
    </source>
</evidence>
<evidence type="ECO:0000256" key="1">
    <source>
        <dbReference type="ARBA" id="ARBA00000085"/>
    </source>
</evidence>
<evidence type="ECO:0000256" key="10">
    <source>
        <dbReference type="ARBA" id="ARBA00022840"/>
    </source>
</evidence>
<dbReference type="InterPro" id="IPR005467">
    <property type="entry name" value="His_kinase_dom"/>
</dbReference>
<evidence type="ECO:0000256" key="11">
    <source>
        <dbReference type="ARBA" id="ARBA00022989"/>
    </source>
</evidence>
<keyword evidence="13" id="KW-0843">Virulence</keyword>
<dbReference type="SMART" id="SM00304">
    <property type="entry name" value="HAMP"/>
    <property type="match status" value="1"/>
</dbReference>
<dbReference type="FunFam" id="1.10.287.130:FF:000001">
    <property type="entry name" value="Two-component sensor histidine kinase"/>
    <property type="match status" value="1"/>
</dbReference>
<keyword evidence="14 17" id="KW-0472">Membrane</keyword>
<dbReference type="GO" id="GO:0005524">
    <property type="term" value="F:ATP binding"/>
    <property type="evidence" value="ECO:0007669"/>
    <property type="project" value="UniProtKB-KW"/>
</dbReference>
<dbReference type="SMART" id="SM00388">
    <property type="entry name" value="HisKA"/>
    <property type="match status" value="1"/>
</dbReference>
<dbReference type="Pfam" id="PF02518">
    <property type="entry name" value="HATPase_c"/>
    <property type="match status" value="1"/>
</dbReference>
<dbReference type="AlphaFoldDB" id="A0AA46AFJ6"/>
<reference evidence="20" key="1">
    <citation type="submission" date="2017-05" db="EMBL/GenBank/DDBJ databases">
        <authorList>
            <person name="Varghese N."/>
            <person name="Submissions S."/>
        </authorList>
    </citation>
    <scope>NUCLEOTIDE SEQUENCE</scope>
    <source>
        <strain evidence="20">DSM 45262</strain>
    </source>
</reference>
<dbReference type="Gene3D" id="1.10.8.500">
    <property type="entry name" value="HAMP domain in histidine kinase"/>
    <property type="match status" value="1"/>
</dbReference>
<dbReference type="SMART" id="SM00387">
    <property type="entry name" value="HATPase_c"/>
    <property type="match status" value="1"/>
</dbReference>
<dbReference type="Pfam" id="PF00672">
    <property type="entry name" value="HAMP"/>
    <property type="match status" value="1"/>
</dbReference>
<dbReference type="GO" id="GO:0000155">
    <property type="term" value="F:phosphorelay sensor kinase activity"/>
    <property type="evidence" value="ECO:0007669"/>
    <property type="project" value="InterPro"/>
</dbReference>
<evidence type="ECO:0000256" key="16">
    <source>
        <dbReference type="ARBA" id="ARBA00040841"/>
    </source>
</evidence>
<dbReference type="EMBL" id="FXTU01000003">
    <property type="protein sequence ID" value="SMP20062.1"/>
    <property type="molecule type" value="Genomic_DNA"/>
</dbReference>
<dbReference type="RefSeq" id="WP_284724279.1">
    <property type="nucleotide sequence ID" value="NZ_FXTU01000003.1"/>
</dbReference>
<keyword evidence="8" id="KW-0547">Nucleotide-binding</keyword>
<dbReference type="Proteomes" id="UP001157946">
    <property type="component" value="Unassembled WGS sequence"/>
</dbReference>
<dbReference type="InterPro" id="IPR004358">
    <property type="entry name" value="Sig_transdc_His_kin-like_C"/>
</dbReference>
<gene>
    <name evidence="20" type="ORF">SAMN06265361_103352</name>
</gene>
<comment type="function">
    <text evidence="15">Member of the two-component regulatory system HssS/HssR involved in intracellular heme homeostasis and tempering of staphylococcal virulence. HssS functions as a heme sensor histidine kinase which is autophosphorylated at a histidine residue and transfers its phosphate group to an aspartate residue of HssR. HssR/HssS activates the expression of hrtAB, an efflux pump, in response to extracellular heme, hemin, hemoglobin or blood.</text>
</comment>
<evidence type="ECO:0000256" key="13">
    <source>
        <dbReference type="ARBA" id="ARBA00023026"/>
    </source>
</evidence>
<evidence type="ECO:0000256" key="5">
    <source>
        <dbReference type="ARBA" id="ARBA00022553"/>
    </source>
</evidence>
<name>A0AA46AFJ6_9BACL</name>
<keyword evidence="7 17" id="KW-0812">Transmembrane</keyword>
<evidence type="ECO:0000259" key="19">
    <source>
        <dbReference type="PROSITE" id="PS50885"/>
    </source>
</evidence>
<dbReference type="SUPFAM" id="SSF55874">
    <property type="entry name" value="ATPase domain of HSP90 chaperone/DNA topoisomerase II/histidine kinase"/>
    <property type="match status" value="1"/>
</dbReference>
<evidence type="ECO:0000256" key="2">
    <source>
        <dbReference type="ARBA" id="ARBA00004651"/>
    </source>
</evidence>
<dbReference type="InterPro" id="IPR036890">
    <property type="entry name" value="HATPase_C_sf"/>
</dbReference>